<evidence type="ECO:0000313" key="2">
    <source>
        <dbReference type="EMBL" id="JAS14126.1"/>
    </source>
</evidence>
<proteinExistence type="predicted"/>
<sequence length="315" mass="35711">NEEITNKKQDVKVDHNLDNSNNGSISILTEKAVKSSKCKNSIQEKKLPSSITEVNTSKTDEAAFETISNTKLLLKDSATAVLLIDAVKEGYKHPSHHFNDSQSTEGEDSDEEESDDESVQSNESYSDKPYETVMADPKLPVIDFTTYEELQRTNCCTYTTMPSKLIRPLLEDGFEEKAIQCTCSCCNETFALSDLEKVSSNDDSEWPNGQVPVCPTSNCKRRPIEYKNAVFHFLMELHLSRTEEVVEAILEGTAAELYLGCKVHDFLESKEKQNYVKFLLENLFQQHEGTHYTFLLFRKDIFDPDSGPIYIKKIS</sequence>
<dbReference type="EMBL" id="GEDC01023172">
    <property type="protein sequence ID" value="JAS14126.1"/>
    <property type="molecule type" value="Transcribed_RNA"/>
</dbReference>
<name>A0A1B6CL25_9HEMI</name>
<evidence type="ECO:0000256" key="1">
    <source>
        <dbReference type="SAM" id="MobiDB-lite"/>
    </source>
</evidence>
<reference evidence="2" key="1">
    <citation type="submission" date="2015-12" db="EMBL/GenBank/DDBJ databases">
        <title>De novo transcriptome assembly of four potential Pierce s Disease insect vectors from Arizona vineyards.</title>
        <authorList>
            <person name="Tassone E.E."/>
        </authorList>
    </citation>
    <scope>NUCLEOTIDE SEQUENCE</scope>
</reference>
<feature type="compositionally biased region" description="Basic and acidic residues" evidence="1">
    <location>
        <begin position="1"/>
        <end position="17"/>
    </location>
</feature>
<protein>
    <submittedName>
        <fullName evidence="2">Uncharacterized protein</fullName>
    </submittedName>
</protein>
<feature type="compositionally biased region" description="Acidic residues" evidence="1">
    <location>
        <begin position="105"/>
        <end position="118"/>
    </location>
</feature>
<feature type="region of interest" description="Disordered" evidence="1">
    <location>
        <begin position="1"/>
        <end position="23"/>
    </location>
</feature>
<organism evidence="2">
    <name type="scientific">Clastoptera arizonana</name>
    <name type="common">Arizona spittle bug</name>
    <dbReference type="NCBI Taxonomy" id="38151"/>
    <lineage>
        <taxon>Eukaryota</taxon>
        <taxon>Metazoa</taxon>
        <taxon>Ecdysozoa</taxon>
        <taxon>Arthropoda</taxon>
        <taxon>Hexapoda</taxon>
        <taxon>Insecta</taxon>
        <taxon>Pterygota</taxon>
        <taxon>Neoptera</taxon>
        <taxon>Paraneoptera</taxon>
        <taxon>Hemiptera</taxon>
        <taxon>Auchenorrhyncha</taxon>
        <taxon>Cercopoidea</taxon>
        <taxon>Clastopteridae</taxon>
        <taxon>Clastoptera</taxon>
    </lineage>
</organism>
<gene>
    <name evidence="2" type="ORF">g.15934</name>
</gene>
<dbReference type="AlphaFoldDB" id="A0A1B6CL25"/>
<accession>A0A1B6CL25</accession>
<feature type="region of interest" description="Disordered" evidence="1">
    <location>
        <begin position="93"/>
        <end position="132"/>
    </location>
</feature>
<feature type="non-terminal residue" evidence="2">
    <location>
        <position position="1"/>
    </location>
</feature>